<dbReference type="Gene3D" id="2.40.30.170">
    <property type="match status" value="1"/>
</dbReference>
<dbReference type="Gene3D" id="2.40.50.100">
    <property type="match status" value="1"/>
</dbReference>
<evidence type="ECO:0000256" key="1">
    <source>
        <dbReference type="ARBA" id="ARBA00009477"/>
    </source>
</evidence>
<keyword evidence="7" id="KW-1185">Reference proteome</keyword>
<dbReference type="GO" id="GO:0015562">
    <property type="term" value="F:efflux transmembrane transporter activity"/>
    <property type="evidence" value="ECO:0007669"/>
    <property type="project" value="TreeGrafter"/>
</dbReference>
<dbReference type="GO" id="GO:1990281">
    <property type="term" value="C:efflux pump complex"/>
    <property type="evidence" value="ECO:0007669"/>
    <property type="project" value="TreeGrafter"/>
</dbReference>
<dbReference type="SUPFAM" id="SSF111369">
    <property type="entry name" value="HlyD-like secretion proteins"/>
    <property type="match status" value="1"/>
</dbReference>
<proteinExistence type="inferred from homology"/>
<dbReference type="InterPro" id="IPR006143">
    <property type="entry name" value="RND_pump_MFP"/>
</dbReference>
<dbReference type="Pfam" id="PF25917">
    <property type="entry name" value="BSH_RND"/>
    <property type="match status" value="1"/>
</dbReference>
<accession>A0A851HWK2</accession>
<dbReference type="InterPro" id="IPR058637">
    <property type="entry name" value="YknX-like_C"/>
</dbReference>
<feature type="domain" description="Multidrug resistance protein MdtA-like barrel-sandwich hybrid" evidence="3">
    <location>
        <begin position="66"/>
        <end position="187"/>
    </location>
</feature>
<dbReference type="Gene3D" id="2.40.420.20">
    <property type="match status" value="1"/>
</dbReference>
<comment type="similarity">
    <text evidence="1">Belongs to the membrane fusion protein (MFP) (TC 8.A.1) family.</text>
</comment>
<dbReference type="FunFam" id="2.40.30.170:FF:000010">
    <property type="entry name" value="Efflux RND transporter periplasmic adaptor subunit"/>
    <property type="match status" value="1"/>
</dbReference>
<organism evidence="6 7">
    <name type="scientific">Marinobacter adhaerens</name>
    <dbReference type="NCBI Taxonomy" id="1033846"/>
    <lineage>
        <taxon>Bacteria</taxon>
        <taxon>Pseudomonadati</taxon>
        <taxon>Pseudomonadota</taxon>
        <taxon>Gammaproteobacteria</taxon>
        <taxon>Pseudomonadales</taxon>
        <taxon>Marinobacteraceae</taxon>
        <taxon>Marinobacter</taxon>
    </lineage>
</organism>
<gene>
    <name evidence="6" type="ORF">HLV39_02510</name>
</gene>
<evidence type="ECO:0000259" key="3">
    <source>
        <dbReference type="Pfam" id="PF25917"/>
    </source>
</evidence>
<dbReference type="Gene3D" id="1.10.287.470">
    <property type="entry name" value="Helix hairpin bin"/>
    <property type="match status" value="1"/>
</dbReference>
<dbReference type="Pfam" id="PF25954">
    <property type="entry name" value="Beta-barrel_RND_2"/>
    <property type="match status" value="1"/>
</dbReference>
<evidence type="ECO:0000256" key="2">
    <source>
        <dbReference type="ARBA" id="ARBA00023054"/>
    </source>
</evidence>
<evidence type="ECO:0000313" key="7">
    <source>
        <dbReference type="Proteomes" id="UP000536442"/>
    </source>
</evidence>
<sequence length="364" mass="40060">MWKQWLIGLLLVVLAVGGALAYRSLSDPSQEQDTQERPASAVNAVNPETDTVRDQVAVVGSLQALNAVELTTEVNGRVVNINLQSGRRVEQGDVLVQLDDRQAEADLGIIESQLADARRQYERTRSLRDKNNVSQSLVDEHRTAVEVLEAQRAAARVRLENHRVLAPFDGVLGLNDISVGAYLTAGTVITTLDTISPMELNFSIPERFLGQIAPGQKVQGRSPAYPGRVFSGELVELGSRIDTLNRSLPVRALIDNAEGRLRPEQFMSVSLTLRERQALVIPEQAVMLRGAEKYVFVAEDGLARRVSVTLGSRMPGLVEITEGLTADDRVIVTGQDRLSSGERIRVIEDRNAIPENRFSSTMEY</sequence>
<evidence type="ECO:0000259" key="4">
    <source>
        <dbReference type="Pfam" id="PF25954"/>
    </source>
</evidence>
<name>A0A851HWK2_9GAMM</name>
<reference evidence="6 7" key="1">
    <citation type="submission" date="2020-03" db="EMBL/GenBank/DDBJ databases">
        <title>Metagenomic, metatranscriptomic, and metabolomic analyses revealed the key microbes and metabolic features during the fermentation of ganjang, Korean traditional soy sauce.</title>
        <authorList>
            <person name="Chun B.H."/>
            <person name="Jeon C.O."/>
        </authorList>
    </citation>
    <scope>NUCLEOTIDE SEQUENCE [LARGE SCALE GENOMIC DNA]</scope>
    <source>
        <strain evidence="6 7">KG14</strain>
    </source>
</reference>
<protein>
    <submittedName>
        <fullName evidence="6">Efflux RND transporter periplasmic adaptor subunit</fullName>
    </submittedName>
</protein>
<dbReference type="EMBL" id="JABEVQ010000001">
    <property type="protein sequence ID" value="NWN90371.1"/>
    <property type="molecule type" value="Genomic_DNA"/>
</dbReference>
<feature type="domain" description="CusB-like beta-barrel" evidence="4">
    <location>
        <begin position="200"/>
        <end position="272"/>
    </location>
</feature>
<dbReference type="NCBIfam" id="TIGR01730">
    <property type="entry name" value="RND_mfp"/>
    <property type="match status" value="1"/>
</dbReference>
<evidence type="ECO:0000259" key="5">
    <source>
        <dbReference type="Pfam" id="PF25989"/>
    </source>
</evidence>
<dbReference type="InterPro" id="IPR058625">
    <property type="entry name" value="MdtA-like_BSH"/>
</dbReference>
<dbReference type="Proteomes" id="UP000536442">
    <property type="component" value="Unassembled WGS sequence"/>
</dbReference>
<evidence type="ECO:0000313" key="6">
    <source>
        <dbReference type="EMBL" id="NWN90371.1"/>
    </source>
</evidence>
<dbReference type="Pfam" id="PF25989">
    <property type="entry name" value="YknX_C"/>
    <property type="match status" value="1"/>
</dbReference>
<comment type="caution">
    <text evidence="6">The sequence shown here is derived from an EMBL/GenBank/DDBJ whole genome shotgun (WGS) entry which is preliminary data.</text>
</comment>
<keyword evidence="2" id="KW-0175">Coiled coil</keyword>
<dbReference type="InterPro" id="IPR058792">
    <property type="entry name" value="Beta-barrel_RND_2"/>
</dbReference>
<dbReference type="AlphaFoldDB" id="A0A851HWK2"/>
<feature type="domain" description="YknX-like C-terminal permuted SH3-like" evidence="5">
    <location>
        <begin position="278"/>
        <end position="346"/>
    </location>
</feature>
<dbReference type="PANTHER" id="PTHR30469:SF11">
    <property type="entry name" value="BLL4320 PROTEIN"/>
    <property type="match status" value="1"/>
</dbReference>
<dbReference type="PANTHER" id="PTHR30469">
    <property type="entry name" value="MULTIDRUG RESISTANCE PROTEIN MDTA"/>
    <property type="match status" value="1"/>
</dbReference>